<dbReference type="InterPro" id="IPR037066">
    <property type="entry name" value="Plug_dom_sf"/>
</dbReference>
<evidence type="ECO:0000256" key="3">
    <source>
        <dbReference type="ARBA" id="ARBA00022452"/>
    </source>
</evidence>
<evidence type="ECO:0000256" key="6">
    <source>
        <dbReference type="ARBA" id="ARBA00023136"/>
    </source>
</evidence>
<evidence type="ECO:0000313" key="13">
    <source>
        <dbReference type="Proteomes" id="UP000479692"/>
    </source>
</evidence>
<evidence type="ECO:0000313" key="12">
    <source>
        <dbReference type="EMBL" id="MUV15236.1"/>
    </source>
</evidence>
<dbReference type="InterPro" id="IPR036942">
    <property type="entry name" value="Beta-barrel_TonB_sf"/>
</dbReference>
<keyword evidence="5 9" id="KW-0798">TonB box</keyword>
<keyword evidence="13" id="KW-1185">Reference proteome</keyword>
<comment type="similarity">
    <text evidence="8 9">Belongs to the TonB-dependent receptor family.</text>
</comment>
<keyword evidence="6 8" id="KW-0472">Membrane</keyword>
<sequence length="675" mass="74498">MGIVSWLSATPCFAQSTGPAPVELDTITVVGREENLVGTATSASEGTLSHDEIERRPRLRPGDLAEYVPGVAATQHSGSGKANQYFLRGFNLDHGTDFAQTVDGMPVNLRSHGHGQGYADLNFLIPELVDGLTYRKGPYAAEVGDFSSAGSVDYRLVDAMATGFAQFELGSDQYARIVGAASHAIGATTLTWGVEAQGYDGPWRDIDEDVHKRNVFLRLTAPVGRGQGSLTAMGYDNRWNSPDQIPQRAVTEGRIDRLGSLDTTLGGDSSRYSLSGAWNGDAFGGTFDANAYAIRYRLSVWSNFTYFLDDPANGDQFRQFDARTLTGFGLRQTWQGATWRVRAGMDGRRDDIGQVGLERTQARAFVAPIRDDRVDERSLAAWMDAQYSLTQAVRVQLGGRYDRYTFDVDALQPENSGRTEAGIASFKGELAWRIAEPAELYLNWGQGFHSNDARGTTIRVDPVTGEPADRVTPLVRSRGSELGLRVAQEGRWQTTLALWQLDLASELLFVGDAGTTEASRPSKRHGIEFGAYWFADPRARLELELAYTQSRFTDADPAGDRIPGAVPWIASAAWSSEWARGWHSSARVRYVGDAPLIEDNRVRSGSSTMVNLAIGKRWQRWSFELDVLNALDSDDHDIDYYYASRLPGEPDEGVEDLHFHAFEPRSLRLRATFAF</sequence>
<dbReference type="PANTHER" id="PTHR30069">
    <property type="entry name" value="TONB-DEPENDENT OUTER MEMBRANE RECEPTOR"/>
    <property type="match status" value="1"/>
</dbReference>
<evidence type="ECO:0000256" key="2">
    <source>
        <dbReference type="ARBA" id="ARBA00022448"/>
    </source>
</evidence>
<evidence type="ECO:0000256" key="5">
    <source>
        <dbReference type="ARBA" id="ARBA00023077"/>
    </source>
</evidence>
<dbReference type="InterPro" id="IPR012910">
    <property type="entry name" value="Plug_dom"/>
</dbReference>
<evidence type="ECO:0000256" key="4">
    <source>
        <dbReference type="ARBA" id="ARBA00022692"/>
    </source>
</evidence>
<reference evidence="12 13" key="1">
    <citation type="submission" date="2019-12" db="EMBL/GenBank/DDBJ databases">
        <authorList>
            <person name="Xu J."/>
        </authorList>
    </citation>
    <scope>NUCLEOTIDE SEQUENCE [LARGE SCALE GENOMIC DNA]</scope>
    <source>
        <strain evidence="12 13">HX-5-24</strain>
    </source>
</reference>
<dbReference type="PANTHER" id="PTHR30069:SF36">
    <property type="entry name" value="BLL6948 PROTEIN"/>
    <property type="match status" value="1"/>
</dbReference>
<keyword evidence="12" id="KW-0675">Receptor</keyword>
<protein>
    <submittedName>
        <fullName evidence="12">TonB-dependent receptor plug domain-containing protein</fullName>
    </submittedName>
</protein>
<evidence type="ECO:0000259" key="10">
    <source>
        <dbReference type="Pfam" id="PF00593"/>
    </source>
</evidence>
<keyword evidence="4 8" id="KW-0812">Transmembrane</keyword>
<proteinExistence type="inferred from homology"/>
<dbReference type="Pfam" id="PF07715">
    <property type="entry name" value="Plug"/>
    <property type="match status" value="1"/>
</dbReference>
<name>A0A7C9HNS3_9GAMM</name>
<dbReference type="PROSITE" id="PS52016">
    <property type="entry name" value="TONB_DEPENDENT_REC_3"/>
    <property type="match status" value="1"/>
</dbReference>
<organism evidence="12 13">
    <name type="scientific">Noviluteimonas gilva</name>
    <dbReference type="NCBI Taxonomy" id="2682097"/>
    <lineage>
        <taxon>Bacteria</taxon>
        <taxon>Pseudomonadati</taxon>
        <taxon>Pseudomonadota</taxon>
        <taxon>Gammaproteobacteria</taxon>
        <taxon>Lysobacterales</taxon>
        <taxon>Lysobacteraceae</taxon>
        <taxon>Noviluteimonas</taxon>
    </lineage>
</organism>
<dbReference type="Gene3D" id="2.40.170.20">
    <property type="entry name" value="TonB-dependent receptor, beta-barrel domain"/>
    <property type="match status" value="1"/>
</dbReference>
<feature type="domain" description="TonB-dependent receptor plug" evidence="11">
    <location>
        <begin position="41"/>
        <end position="150"/>
    </location>
</feature>
<dbReference type="GO" id="GO:0015344">
    <property type="term" value="F:siderophore uptake transmembrane transporter activity"/>
    <property type="evidence" value="ECO:0007669"/>
    <property type="project" value="TreeGrafter"/>
</dbReference>
<comment type="subcellular location">
    <subcellularLocation>
        <location evidence="1 8">Cell outer membrane</location>
        <topology evidence="1 8">Multi-pass membrane protein</topology>
    </subcellularLocation>
</comment>
<evidence type="ECO:0000256" key="7">
    <source>
        <dbReference type="ARBA" id="ARBA00023237"/>
    </source>
</evidence>
<keyword evidence="7 8" id="KW-0998">Cell outer membrane</keyword>
<gene>
    <name evidence="12" type="ORF">GN331_13605</name>
</gene>
<dbReference type="InterPro" id="IPR039426">
    <property type="entry name" value="TonB-dep_rcpt-like"/>
</dbReference>
<keyword evidence="3 8" id="KW-1134">Transmembrane beta strand</keyword>
<feature type="domain" description="TonB-dependent receptor-like beta-barrel" evidence="10">
    <location>
        <begin position="230"/>
        <end position="629"/>
    </location>
</feature>
<evidence type="ECO:0000256" key="8">
    <source>
        <dbReference type="PROSITE-ProRule" id="PRU01360"/>
    </source>
</evidence>
<evidence type="ECO:0000256" key="1">
    <source>
        <dbReference type="ARBA" id="ARBA00004571"/>
    </source>
</evidence>
<dbReference type="Proteomes" id="UP000479692">
    <property type="component" value="Unassembled WGS sequence"/>
</dbReference>
<accession>A0A7C9HNS3</accession>
<dbReference type="EMBL" id="WOXT01000004">
    <property type="protein sequence ID" value="MUV15236.1"/>
    <property type="molecule type" value="Genomic_DNA"/>
</dbReference>
<evidence type="ECO:0000256" key="9">
    <source>
        <dbReference type="RuleBase" id="RU003357"/>
    </source>
</evidence>
<dbReference type="Pfam" id="PF00593">
    <property type="entry name" value="TonB_dep_Rec_b-barrel"/>
    <property type="match status" value="1"/>
</dbReference>
<dbReference type="SUPFAM" id="SSF56935">
    <property type="entry name" value="Porins"/>
    <property type="match status" value="1"/>
</dbReference>
<dbReference type="Gene3D" id="2.170.130.10">
    <property type="entry name" value="TonB-dependent receptor, plug domain"/>
    <property type="match status" value="1"/>
</dbReference>
<keyword evidence="2 8" id="KW-0813">Transport</keyword>
<comment type="caution">
    <text evidence="12">The sequence shown here is derived from an EMBL/GenBank/DDBJ whole genome shotgun (WGS) entry which is preliminary data.</text>
</comment>
<dbReference type="AlphaFoldDB" id="A0A7C9HNS3"/>
<dbReference type="InterPro" id="IPR000531">
    <property type="entry name" value="Beta-barrel_TonB"/>
</dbReference>
<dbReference type="GO" id="GO:0009279">
    <property type="term" value="C:cell outer membrane"/>
    <property type="evidence" value="ECO:0007669"/>
    <property type="project" value="UniProtKB-SubCell"/>
</dbReference>
<evidence type="ECO:0000259" key="11">
    <source>
        <dbReference type="Pfam" id="PF07715"/>
    </source>
</evidence>
<dbReference type="GO" id="GO:0044718">
    <property type="term" value="P:siderophore transmembrane transport"/>
    <property type="evidence" value="ECO:0007669"/>
    <property type="project" value="TreeGrafter"/>
</dbReference>